<proteinExistence type="predicted"/>
<accession>A0A426ZV49</accession>
<dbReference type="AlphaFoldDB" id="A0A426ZV49"/>
<dbReference type="Proteomes" id="UP000287651">
    <property type="component" value="Unassembled WGS sequence"/>
</dbReference>
<evidence type="ECO:0000313" key="2">
    <source>
        <dbReference type="Proteomes" id="UP000287651"/>
    </source>
</evidence>
<gene>
    <name evidence="1" type="ORF">B296_00015370</name>
</gene>
<dbReference type="EMBL" id="AMZH03004897">
    <property type="protein sequence ID" value="RRT67830.1"/>
    <property type="molecule type" value="Genomic_DNA"/>
</dbReference>
<protein>
    <submittedName>
        <fullName evidence="1">Uncharacterized protein</fullName>
    </submittedName>
</protein>
<name>A0A426ZV49_ENSVE</name>
<reference evidence="1 2" key="1">
    <citation type="journal article" date="2014" name="Agronomy (Basel)">
        <title>A Draft Genome Sequence for Ensete ventricosum, the Drought-Tolerant Tree Against Hunger.</title>
        <authorList>
            <person name="Harrison J."/>
            <person name="Moore K.A."/>
            <person name="Paszkiewicz K."/>
            <person name="Jones T."/>
            <person name="Grant M."/>
            <person name="Ambacheew D."/>
            <person name="Muzemil S."/>
            <person name="Studholme D.J."/>
        </authorList>
    </citation>
    <scope>NUCLEOTIDE SEQUENCE [LARGE SCALE GENOMIC DNA]</scope>
</reference>
<organism evidence="1 2">
    <name type="scientific">Ensete ventricosum</name>
    <name type="common">Abyssinian banana</name>
    <name type="synonym">Musa ensete</name>
    <dbReference type="NCBI Taxonomy" id="4639"/>
    <lineage>
        <taxon>Eukaryota</taxon>
        <taxon>Viridiplantae</taxon>
        <taxon>Streptophyta</taxon>
        <taxon>Embryophyta</taxon>
        <taxon>Tracheophyta</taxon>
        <taxon>Spermatophyta</taxon>
        <taxon>Magnoliopsida</taxon>
        <taxon>Liliopsida</taxon>
        <taxon>Zingiberales</taxon>
        <taxon>Musaceae</taxon>
        <taxon>Ensete</taxon>
    </lineage>
</organism>
<sequence length="152" mass="16865">MERKGFQSCSRVDFAFLKTVPLSCAKTLTELLVPDRVTPTPKSVGCGHAPSFHLSFARGPLPVDEWTITSTRTASTVEKNPLRPIPNRETNGPPFSTCYSRCIIRAEIQGPLSLLLRPTSKLGCALGSRVRRSPFLLRRQETPIDRSFGGFY</sequence>
<evidence type="ECO:0000313" key="1">
    <source>
        <dbReference type="EMBL" id="RRT67830.1"/>
    </source>
</evidence>
<comment type="caution">
    <text evidence="1">The sequence shown here is derived from an EMBL/GenBank/DDBJ whole genome shotgun (WGS) entry which is preliminary data.</text>
</comment>